<reference evidence="6" key="1">
    <citation type="submission" date="2016-01" db="EMBL/GenBank/DDBJ databases">
        <authorList>
            <person name="Mitreva M."/>
            <person name="Pepin K.H."/>
            <person name="Mihindukulasuriya K.A."/>
            <person name="Fulton R."/>
            <person name="Fronick C."/>
            <person name="O'Laughlin M."/>
            <person name="Miner T."/>
            <person name="Herter B."/>
            <person name="Rosa B.A."/>
            <person name="Cordes M."/>
            <person name="Tomlinson C."/>
            <person name="Wollam A."/>
            <person name="Palsikar V.B."/>
            <person name="Mardis E.R."/>
            <person name="Wilson R.K."/>
        </authorList>
    </citation>
    <scope>NUCLEOTIDE SEQUENCE [LARGE SCALE GENOMIC DNA]</scope>
    <source>
        <strain evidence="6">MJR7716</strain>
    </source>
</reference>
<sequence>DSLQSGYFAAKMLMLIAKDEKSIMLMKQTKDGKVPSTQQENREVGFRHYMNEFFPAVKIIEVNLPLDEERKSYEDILESFFQSHPQIHHCITLNSKAHIVGEFLLNTKRRNIQIMGYDVVHKNAKCLRQGSISFLIAQHAFQQGFSSVDALFRAIVLKKNVQPINYMPIELLSKENIDFYHRMRI</sequence>
<dbReference type="SUPFAM" id="SSF53822">
    <property type="entry name" value="Periplasmic binding protein-like I"/>
    <property type="match status" value="1"/>
</dbReference>
<name>A0A133Q6L3_9BACT</name>
<dbReference type="RefSeq" id="WP_156439223.1">
    <property type="nucleotide sequence ID" value="NZ_KQ957260.1"/>
</dbReference>
<proteinExistence type="inferred from homology"/>
<dbReference type="Gene3D" id="3.40.50.2300">
    <property type="match status" value="1"/>
</dbReference>
<dbReference type="EMBL" id="LRQG01000113">
    <property type="protein sequence ID" value="KXA38518.1"/>
    <property type="molecule type" value="Genomic_DNA"/>
</dbReference>
<comment type="subcellular location">
    <subcellularLocation>
        <location evidence="1">Cell envelope</location>
    </subcellularLocation>
</comment>
<evidence type="ECO:0000313" key="5">
    <source>
        <dbReference type="EMBL" id="KXA38518.1"/>
    </source>
</evidence>
<evidence type="ECO:0000259" key="4">
    <source>
        <dbReference type="Pfam" id="PF13407"/>
    </source>
</evidence>
<evidence type="ECO:0000256" key="3">
    <source>
        <dbReference type="ARBA" id="ARBA00022729"/>
    </source>
</evidence>
<evidence type="ECO:0000256" key="1">
    <source>
        <dbReference type="ARBA" id="ARBA00004196"/>
    </source>
</evidence>
<comment type="similarity">
    <text evidence="2">Belongs to the bacterial solute-binding protein 2 family.</text>
</comment>
<organism evidence="5 6">
    <name type="scientific">Prevotella corporis</name>
    <dbReference type="NCBI Taxonomy" id="28128"/>
    <lineage>
        <taxon>Bacteria</taxon>
        <taxon>Pseudomonadati</taxon>
        <taxon>Bacteroidota</taxon>
        <taxon>Bacteroidia</taxon>
        <taxon>Bacteroidales</taxon>
        <taxon>Prevotellaceae</taxon>
        <taxon>Prevotella</taxon>
    </lineage>
</organism>
<feature type="domain" description="Periplasmic binding protein" evidence="4">
    <location>
        <begin position="1"/>
        <end position="155"/>
    </location>
</feature>
<dbReference type="AlphaFoldDB" id="A0A133Q6L3"/>
<dbReference type="PATRIC" id="fig|28128.5.peg.1651"/>
<dbReference type="Proteomes" id="UP000070533">
    <property type="component" value="Unassembled WGS sequence"/>
</dbReference>
<protein>
    <recommendedName>
        <fullName evidence="4">Periplasmic binding protein domain-containing protein</fullName>
    </recommendedName>
</protein>
<dbReference type="eggNOG" id="COG1609">
    <property type="taxonomic scope" value="Bacteria"/>
</dbReference>
<dbReference type="GO" id="GO:0030246">
    <property type="term" value="F:carbohydrate binding"/>
    <property type="evidence" value="ECO:0007669"/>
    <property type="project" value="UniProtKB-ARBA"/>
</dbReference>
<comment type="caution">
    <text evidence="5">The sequence shown here is derived from an EMBL/GenBank/DDBJ whole genome shotgun (WGS) entry which is preliminary data.</text>
</comment>
<evidence type="ECO:0000313" key="6">
    <source>
        <dbReference type="Proteomes" id="UP000070533"/>
    </source>
</evidence>
<accession>A0A133Q6L3</accession>
<dbReference type="PANTHER" id="PTHR46847:SF1">
    <property type="entry name" value="D-ALLOSE-BINDING PERIPLASMIC PROTEIN-RELATED"/>
    <property type="match status" value="1"/>
</dbReference>
<dbReference type="PANTHER" id="PTHR46847">
    <property type="entry name" value="D-ALLOSE-BINDING PERIPLASMIC PROTEIN-RELATED"/>
    <property type="match status" value="1"/>
</dbReference>
<keyword evidence="3" id="KW-0732">Signal</keyword>
<dbReference type="GO" id="GO:0030313">
    <property type="term" value="C:cell envelope"/>
    <property type="evidence" value="ECO:0007669"/>
    <property type="project" value="UniProtKB-SubCell"/>
</dbReference>
<dbReference type="InterPro" id="IPR028082">
    <property type="entry name" value="Peripla_BP_I"/>
</dbReference>
<feature type="non-terminal residue" evidence="5">
    <location>
        <position position="1"/>
    </location>
</feature>
<dbReference type="STRING" id="28128.HMPREF3226_01611"/>
<dbReference type="Pfam" id="PF13407">
    <property type="entry name" value="Peripla_BP_4"/>
    <property type="match status" value="1"/>
</dbReference>
<dbReference type="InterPro" id="IPR025997">
    <property type="entry name" value="SBP_2_dom"/>
</dbReference>
<evidence type="ECO:0000256" key="2">
    <source>
        <dbReference type="ARBA" id="ARBA00007639"/>
    </source>
</evidence>
<keyword evidence="6" id="KW-1185">Reference proteome</keyword>
<gene>
    <name evidence="5" type="ORF">HMPREF3226_01611</name>
</gene>
<dbReference type="OrthoDB" id="628703at2"/>